<dbReference type="PROSITE" id="PS51718">
    <property type="entry name" value="G_DYNAMIN_2"/>
    <property type="match status" value="1"/>
</dbReference>
<dbReference type="InterPro" id="IPR020850">
    <property type="entry name" value="GED_dom"/>
</dbReference>
<feature type="domain" description="Dynamin-type G" evidence="5">
    <location>
        <begin position="49"/>
        <end position="344"/>
    </location>
</feature>
<dbReference type="SUPFAM" id="SSF52540">
    <property type="entry name" value="P-loop containing nucleoside triphosphate hydrolases"/>
    <property type="match status" value="1"/>
</dbReference>
<dbReference type="PRINTS" id="PR00195">
    <property type="entry name" value="DYNAMIN"/>
</dbReference>
<evidence type="ECO:0000256" key="3">
    <source>
        <dbReference type="SAM" id="MobiDB-lite"/>
    </source>
</evidence>
<dbReference type="InterPro" id="IPR001401">
    <property type="entry name" value="Dynamin_GTPase"/>
</dbReference>
<keyword evidence="2" id="KW-0342">GTP-binding</keyword>
<gene>
    <name evidence="6" type="ORF">B0T11DRAFT_286894</name>
</gene>
<sequence>MNNVQSFENLTPSSDMSDTYSDDQSAGVFGDEAYVKIIDKLRELGIAEMVSLPQLVVVGDQSSGKSSVLESLTGFAFPRAPGLCTRYVTQITCRRDDFAGTDISIIPGPGSSDERIQELGLFKRSLKPGGLNLPEVFLDANEIMGIRNGDEADDEDAHLNTFSEDILKIEISGPEQQHLTVIDVPDIFRTATEGLTTEEDILLVQNMVKKYIKDSRTIILAVIPCNQDIATQEILKLAKEVDPEGVRTMGVLTKPDLVPERAMQQMVCDLVQGRRQPLRLGYYVVKNRGSDDGDCSRAKREKQEINFFAKAPWVALTSTGKVGTAALKKALAKLLGGVTKREFKNVAKEIRKHLNDNIKENEGLGLARSDAASQRQYLGKISTDFQEIARCARQADYVRKVFSSHEEMKLVSEIRRLNDDFKDRCWTSGHTWEFEGTDAADVAHEWQDDDEPWFSDLGDILKHLDFKCSQPLDGNDLMNHIDEVYQTSRGSELGTFNPHILGVVFRQQSKSWEPLVIRHTSRAIVAVHKFLMATLSELCVDETVREQIWSLLLRDRLNTAYKRAMAHARFLLEVERDQIPVTVDDSFEDDLRGHRSKRLDKSLDPDGFKLNDVTSSHVITLGKQALIGAVNDRCDVNKEIHDVLRSYYSVALGRIIDSVCQQVVYHFLLLGKGSPLSIFCPELIMSLSDVQLAAVASEDALVHEKRERLGREIDKLRKAVEELRLVA</sequence>
<comment type="caution">
    <text evidence="6">The sequence shown here is derived from an EMBL/GenBank/DDBJ whole genome shotgun (WGS) entry which is preliminary data.</text>
</comment>
<dbReference type="InterPro" id="IPR027417">
    <property type="entry name" value="P-loop_NTPase"/>
</dbReference>
<dbReference type="GO" id="GO:0016020">
    <property type="term" value="C:membrane"/>
    <property type="evidence" value="ECO:0007669"/>
    <property type="project" value="TreeGrafter"/>
</dbReference>
<dbReference type="InterPro" id="IPR045063">
    <property type="entry name" value="Dynamin_N"/>
</dbReference>
<feature type="region of interest" description="Disordered" evidence="3">
    <location>
        <begin position="1"/>
        <end position="23"/>
    </location>
</feature>
<dbReference type="GO" id="GO:0003924">
    <property type="term" value="F:GTPase activity"/>
    <property type="evidence" value="ECO:0007669"/>
    <property type="project" value="InterPro"/>
</dbReference>
<protein>
    <submittedName>
        <fullName evidence="6">Interferon-induced GTP-binding protein Mx1</fullName>
    </submittedName>
</protein>
<accession>A0A8K0T7V4</accession>
<keyword evidence="7" id="KW-1185">Reference proteome</keyword>
<evidence type="ECO:0000259" key="5">
    <source>
        <dbReference type="PROSITE" id="PS51718"/>
    </source>
</evidence>
<dbReference type="GO" id="GO:0005525">
    <property type="term" value="F:GTP binding"/>
    <property type="evidence" value="ECO:0007669"/>
    <property type="project" value="InterPro"/>
</dbReference>
<evidence type="ECO:0000256" key="1">
    <source>
        <dbReference type="ARBA" id="ARBA00022741"/>
    </source>
</evidence>
<dbReference type="GO" id="GO:0000266">
    <property type="term" value="P:mitochondrial fission"/>
    <property type="evidence" value="ECO:0007669"/>
    <property type="project" value="TreeGrafter"/>
</dbReference>
<dbReference type="Proteomes" id="UP000813385">
    <property type="component" value="Unassembled WGS sequence"/>
</dbReference>
<proteinExistence type="predicted"/>
<keyword evidence="1" id="KW-0547">Nucleotide-binding</keyword>
<dbReference type="CDD" id="cd08771">
    <property type="entry name" value="DLP_1"/>
    <property type="match status" value="1"/>
</dbReference>
<evidence type="ECO:0000313" key="7">
    <source>
        <dbReference type="Proteomes" id="UP000813385"/>
    </source>
</evidence>
<evidence type="ECO:0000259" key="4">
    <source>
        <dbReference type="PROSITE" id="PS51388"/>
    </source>
</evidence>
<dbReference type="GO" id="GO:0008017">
    <property type="term" value="F:microtubule binding"/>
    <property type="evidence" value="ECO:0007669"/>
    <property type="project" value="TreeGrafter"/>
</dbReference>
<dbReference type="GO" id="GO:0048312">
    <property type="term" value="P:intracellular distribution of mitochondria"/>
    <property type="evidence" value="ECO:0007669"/>
    <property type="project" value="TreeGrafter"/>
</dbReference>
<dbReference type="Pfam" id="PF01031">
    <property type="entry name" value="Dynamin_M"/>
    <property type="match status" value="1"/>
</dbReference>
<dbReference type="GO" id="GO:0016559">
    <property type="term" value="P:peroxisome fission"/>
    <property type="evidence" value="ECO:0007669"/>
    <property type="project" value="TreeGrafter"/>
</dbReference>
<name>A0A8K0T7V4_9PEZI</name>
<dbReference type="PANTHER" id="PTHR11566:SF215">
    <property type="entry name" value="DYNAMIN GTPASE"/>
    <property type="match status" value="1"/>
</dbReference>
<dbReference type="PANTHER" id="PTHR11566">
    <property type="entry name" value="DYNAMIN"/>
    <property type="match status" value="1"/>
</dbReference>
<dbReference type="GO" id="GO:0005874">
    <property type="term" value="C:microtubule"/>
    <property type="evidence" value="ECO:0007669"/>
    <property type="project" value="TreeGrafter"/>
</dbReference>
<dbReference type="OrthoDB" id="415706at2759"/>
<dbReference type="GO" id="GO:0005739">
    <property type="term" value="C:mitochondrion"/>
    <property type="evidence" value="ECO:0007669"/>
    <property type="project" value="TreeGrafter"/>
</dbReference>
<dbReference type="GO" id="GO:0006897">
    <property type="term" value="P:endocytosis"/>
    <property type="evidence" value="ECO:0007669"/>
    <property type="project" value="TreeGrafter"/>
</dbReference>
<reference evidence="6" key="1">
    <citation type="journal article" date="2021" name="Nat. Commun.">
        <title>Genetic determinants of endophytism in the Arabidopsis root mycobiome.</title>
        <authorList>
            <person name="Mesny F."/>
            <person name="Miyauchi S."/>
            <person name="Thiergart T."/>
            <person name="Pickel B."/>
            <person name="Atanasova L."/>
            <person name="Karlsson M."/>
            <person name="Huettel B."/>
            <person name="Barry K.W."/>
            <person name="Haridas S."/>
            <person name="Chen C."/>
            <person name="Bauer D."/>
            <person name="Andreopoulos W."/>
            <person name="Pangilinan J."/>
            <person name="LaButti K."/>
            <person name="Riley R."/>
            <person name="Lipzen A."/>
            <person name="Clum A."/>
            <person name="Drula E."/>
            <person name="Henrissat B."/>
            <person name="Kohler A."/>
            <person name="Grigoriev I.V."/>
            <person name="Martin F.M."/>
            <person name="Hacquard S."/>
        </authorList>
    </citation>
    <scope>NUCLEOTIDE SEQUENCE</scope>
    <source>
        <strain evidence="6">MPI-CAGE-AT-0016</strain>
    </source>
</reference>
<evidence type="ECO:0000313" key="6">
    <source>
        <dbReference type="EMBL" id="KAH7353475.1"/>
    </source>
</evidence>
<dbReference type="EMBL" id="JAGPXD010000005">
    <property type="protein sequence ID" value="KAH7353475.1"/>
    <property type="molecule type" value="Genomic_DNA"/>
</dbReference>
<dbReference type="SMART" id="SM00053">
    <property type="entry name" value="DYNc"/>
    <property type="match status" value="1"/>
</dbReference>
<dbReference type="InterPro" id="IPR030381">
    <property type="entry name" value="G_DYNAMIN_dom"/>
</dbReference>
<dbReference type="AlphaFoldDB" id="A0A8K0T7V4"/>
<dbReference type="Pfam" id="PF00350">
    <property type="entry name" value="Dynamin_N"/>
    <property type="match status" value="1"/>
</dbReference>
<evidence type="ECO:0000256" key="2">
    <source>
        <dbReference type="ARBA" id="ARBA00023134"/>
    </source>
</evidence>
<dbReference type="Gene3D" id="3.40.50.300">
    <property type="entry name" value="P-loop containing nucleotide triphosphate hydrolases"/>
    <property type="match status" value="1"/>
</dbReference>
<dbReference type="InterPro" id="IPR022812">
    <property type="entry name" value="Dynamin"/>
</dbReference>
<organism evidence="6 7">
    <name type="scientific">Plectosphaerella cucumerina</name>
    <dbReference type="NCBI Taxonomy" id="40658"/>
    <lineage>
        <taxon>Eukaryota</taxon>
        <taxon>Fungi</taxon>
        <taxon>Dikarya</taxon>
        <taxon>Ascomycota</taxon>
        <taxon>Pezizomycotina</taxon>
        <taxon>Sordariomycetes</taxon>
        <taxon>Hypocreomycetidae</taxon>
        <taxon>Glomerellales</taxon>
        <taxon>Plectosphaerellaceae</taxon>
        <taxon>Plectosphaerella</taxon>
    </lineage>
</organism>
<feature type="domain" description="GED" evidence="4">
    <location>
        <begin position="637"/>
        <end position="727"/>
    </location>
</feature>
<dbReference type="PROSITE" id="PS51388">
    <property type="entry name" value="GED"/>
    <property type="match status" value="1"/>
</dbReference>
<dbReference type="InterPro" id="IPR000375">
    <property type="entry name" value="Dynamin_stalk"/>
</dbReference>